<dbReference type="CDD" id="cd07560">
    <property type="entry name" value="Peptidase_S41_CPP"/>
    <property type="match status" value="1"/>
</dbReference>
<dbReference type="PANTHER" id="PTHR32060:SF30">
    <property type="entry name" value="CARBOXY-TERMINAL PROCESSING PROTEASE CTPA"/>
    <property type="match status" value="1"/>
</dbReference>
<dbReference type="NCBIfam" id="TIGR00225">
    <property type="entry name" value="prc"/>
    <property type="match status" value="1"/>
</dbReference>
<dbReference type="Proteomes" id="UP001596109">
    <property type="component" value="Unassembled WGS sequence"/>
</dbReference>
<dbReference type="InterPro" id="IPR036034">
    <property type="entry name" value="PDZ_sf"/>
</dbReference>
<dbReference type="RefSeq" id="WP_381432559.1">
    <property type="nucleotide sequence ID" value="NZ_JBHSNO010000005.1"/>
</dbReference>
<evidence type="ECO:0000256" key="1">
    <source>
        <dbReference type="ARBA" id="ARBA00009179"/>
    </source>
</evidence>
<evidence type="ECO:0000256" key="3">
    <source>
        <dbReference type="ARBA" id="ARBA00022801"/>
    </source>
</evidence>
<organism evidence="8 9">
    <name type="scientific">Sporosarcina soli</name>
    <dbReference type="NCBI Taxonomy" id="334736"/>
    <lineage>
        <taxon>Bacteria</taxon>
        <taxon>Bacillati</taxon>
        <taxon>Bacillota</taxon>
        <taxon>Bacilli</taxon>
        <taxon>Bacillales</taxon>
        <taxon>Caryophanaceae</taxon>
        <taxon>Sporosarcina</taxon>
    </lineage>
</organism>
<gene>
    <name evidence="8" type="ORF">ACFPRA_08285</name>
</gene>
<keyword evidence="6" id="KW-0732">Signal</keyword>
<dbReference type="SMART" id="SM00228">
    <property type="entry name" value="PDZ"/>
    <property type="match status" value="1"/>
</dbReference>
<evidence type="ECO:0000256" key="2">
    <source>
        <dbReference type="ARBA" id="ARBA00022670"/>
    </source>
</evidence>
<dbReference type="SUPFAM" id="SSF52096">
    <property type="entry name" value="ClpP/crotonase"/>
    <property type="match status" value="1"/>
</dbReference>
<dbReference type="PROSITE" id="PS50106">
    <property type="entry name" value="PDZ"/>
    <property type="match status" value="1"/>
</dbReference>
<dbReference type="InterPro" id="IPR004447">
    <property type="entry name" value="Peptidase_S41A"/>
</dbReference>
<comment type="caution">
    <text evidence="8">The sequence shown here is derived from an EMBL/GenBank/DDBJ whole genome shotgun (WGS) entry which is preliminary data.</text>
</comment>
<dbReference type="PANTHER" id="PTHR32060">
    <property type="entry name" value="TAIL-SPECIFIC PROTEASE"/>
    <property type="match status" value="1"/>
</dbReference>
<name>A0ABW0THM3_9BACL</name>
<protein>
    <submittedName>
        <fullName evidence="8">S41 family peptidase</fullName>
    </submittedName>
</protein>
<accession>A0ABW0THM3</accession>
<evidence type="ECO:0000256" key="5">
    <source>
        <dbReference type="RuleBase" id="RU004404"/>
    </source>
</evidence>
<reference evidence="9" key="1">
    <citation type="journal article" date="2019" name="Int. J. Syst. Evol. Microbiol.">
        <title>The Global Catalogue of Microorganisms (GCM) 10K type strain sequencing project: providing services to taxonomists for standard genome sequencing and annotation.</title>
        <authorList>
            <consortium name="The Broad Institute Genomics Platform"/>
            <consortium name="The Broad Institute Genome Sequencing Center for Infectious Disease"/>
            <person name="Wu L."/>
            <person name="Ma J."/>
        </authorList>
    </citation>
    <scope>NUCLEOTIDE SEQUENCE [LARGE SCALE GENOMIC DNA]</scope>
    <source>
        <strain evidence="9">CGMCC 4.1434</strain>
    </source>
</reference>
<feature type="signal peptide" evidence="6">
    <location>
        <begin position="1"/>
        <end position="25"/>
    </location>
</feature>
<dbReference type="InterPro" id="IPR005151">
    <property type="entry name" value="Tail-specific_protease"/>
</dbReference>
<evidence type="ECO:0000313" key="9">
    <source>
        <dbReference type="Proteomes" id="UP001596109"/>
    </source>
</evidence>
<sequence length="459" mass="50286">MRTNIKILLVALLTVLFFQVSSASAQPIDDIRELVRDYYVDDIPESVLSKGSITDITNHLDPYSVYMTAKEYEQFINSIEQRIVGIGVVLEEDGKGVKVTSVIPKGPADQAGIQAGDIITKIDGKSVVGKAVQTAVSLITGEENTMVTLTIERPASREVLTKQMKRQAISLPNVEFAMLGGDIGYIRLNSFSTESAKEVNDAMNSLAGADGWILDLRDNGGGFITAAQEITGFFPKAKNAFQLREKNEAPVVYKSESYLNQFQKPVHLLVNAYSASASEMVAAAVKEQQAATLYGQTSYGKGTMQSMFSFTDGSVLKLTTARFYSPGGESIDKTGVKPNIVTKIGEELEQSHRSHLLAKLKNYKQHPSLVNVPVTKTFTVEMNTSMDWKDIDASAVQLIELGGVEQPVTIDVKNDQTITVIPKQPLLSGNKYMLLIHPLWKGKNQHAMKQGIYLDVSVK</sequence>
<dbReference type="Gene3D" id="3.90.226.10">
    <property type="entry name" value="2-enoyl-CoA Hydratase, Chain A, domain 1"/>
    <property type="match status" value="1"/>
</dbReference>
<dbReference type="InterPro" id="IPR029045">
    <property type="entry name" value="ClpP/crotonase-like_dom_sf"/>
</dbReference>
<evidence type="ECO:0000256" key="6">
    <source>
        <dbReference type="SAM" id="SignalP"/>
    </source>
</evidence>
<evidence type="ECO:0000313" key="8">
    <source>
        <dbReference type="EMBL" id="MFC5588882.1"/>
    </source>
</evidence>
<feature type="domain" description="PDZ" evidence="7">
    <location>
        <begin position="64"/>
        <end position="154"/>
    </location>
</feature>
<dbReference type="Pfam" id="PF17820">
    <property type="entry name" value="PDZ_6"/>
    <property type="match status" value="1"/>
</dbReference>
<dbReference type="InterPro" id="IPR041489">
    <property type="entry name" value="PDZ_6"/>
</dbReference>
<comment type="similarity">
    <text evidence="1 5">Belongs to the peptidase S41A family.</text>
</comment>
<keyword evidence="4 5" id="KW-0720">Serine protease</keyword>
<evidence type="ECO:0000259" key="7">
    <source>
        <dbReference type="PROSITE" id="PS50106"/>
    </source>
</evidence>
<proteinExistence type="inferred from homology"/>
<dbReference type="SMART" id="SM00245">
    <property type="entry name" value="TSPc"/>
    <property type="match status" value="1"/>
</dbReference>
<keyword evidence="2 5" id="KW-0645">Protease</keyword>
<dbReference type="EMBL" id="JBHSNO010000005">
    <property type="protein sequence ID" value="MFC5588882.1"/>
    <property type="molecule type" value="Genomic_DNA"/>
</dbReference>
<dbReference type="CDD" id="cd06782">
    <property type="entry name" value="cpPDZ_CPP-like"/>
    <property type="match status" value="1"/>
</dbReference>
<keyword evidence="3 5" id="KW-0378">Hydrolase</keyword>
<dbReference type="Pfam" id="PF03572">
    <property type="entry name" value="Peptidase_S41"/>
    <property type="match status" value="1"/>
</dbReference>
<dbReference type="Gene3D" id="3.30.750.44">
    <property type="match status" value="1"/>
</dbReference>
<dbReference type="SUPFAM" id="SSF50156">
    <property type="entry name" value="PDZ domain-like"/>
    <property type="match status" value="1"/>
</dbReference>
<dbReference type="Gene3D" id="2.30.42.10">
    <property type="match status" value="1"/>
</dbReference>
<evidence type="ECO:0000256" key="4">
    <source>
        <dbReference type="ARBA" id="ARBA00022825"/>
    </source>
</evidence>
<feature type="chain" id="PRO_5045574613" evidence="6">
    <location>
        <begin position="26"/>
        <end position="459"/>
    </location>
</feature>
<dbReference type="InterPro" id="IPR001478">
    <property type="entry name" value="PDZ"/>
</dbReference>
<keyword evidence="9" id="KW-1185">Reference proteome</keyword>